<dbReference type="GO" id="GO:0003677">
    <property type="term" value="F:DNA binding"/>
    <property type="evidence" value="ECO:0007669"/>
    <property type="project" value="UniProtKB-KW"/>
</dbReference>
<sequence>MAKRIHIENAREGNLRDLTVDIPRDKLVVLTGVSGSGKSTLAVDLLYQECQRQYLEAMGWQGIGRPRVGAVRGLSPAVLISQRRAANRNPRSTVGTATNLYTELRMVYEKLGVRRCPHCGELVSSADCREETEKRDGEFKVYMYCCRCGVRMDKLTRTEFSHNTREGACPRCEGLGSVMAVNRAAAVREERSLEDGAVPIWEGRYREYQTGVVYAAFAHYGVPIAPNTPVAAFSPIQKAILYDGVECEAIKTTSVEKKPPKNVQDGRFEGVVPLLWRRLGEKQGDLKGLEPYFSQALCPDCGGERLNAESRAVTVMGRRLPELSALSLEELYAWLGELEESLAGGARDMTAPYLLDLRTKLRRFLAVGLGYLSLDRQAMTLSGGESQRIKLSAALDGGMTGLIYILDEPTVGLHPRDTAGMIGILKELCGQENTVLVIEHDPDVMAAADHIIDLGPGAGRHGGTVAAAGTLEELRGNPASVTGAWLAKGQTVRERVRRGNGRFVEIRGATLHNLKNVSVRFPEGCVSAVTGVSGSGKSTLIFDVLAKGCGCAEVAGLEDFDQVVAIDQAAVTRMKRSNVATYSGLYGEIRRRFGESAQAGAAGLTARDFSFNTPDGRCEACQGMGVVKSNLLFFEDVEVPCPICGGRRFREEVLAVRYGGRNINEVLALSVEEALEAFGDGGKLGRILGLLRDVGLGYLELGQRLTTLSGGEGQRLKLAAELLTGKGRRTLYLMDEPTVGLHGLDVEHFLALLDRMADAGNTIILVEHNTQVIRWADYVADLGPGGGVKGGEVLFQGTPQALKGCGASYTGNYL</sequence>
<comment type="similarity">
    <text evidence="14">Belongs to the ABC transporter superfamily. UvrA family.</text>
</comment>
<keyword evidence="6" id="KW-0227">DNA damage</keyword>
<keyword evidence="9" id="KW-0862">Zinc</keyword>
<dbReference type="Gene3D" id="1.10.8.280">
    <property type="entry name" value="ABC transporter ATPase domain-like"/>
    <property type="match status" value="1"/>
</dbReference>
<evidence type="ECO:0000256" key="7">
    <source>
        <dbReference type="ARBA" id="ARBA00022769"/>
    </source>
</evidence>
<evidence type="ECO:0000256" key="15">
    <source>
        <dbReference type="ARBA" id="ARBA00039316"/>
    </source>
</evidence>
<dbReference type="PROSITE" id="PS00211">
    <property type="entry name" value="ABC_TRANSPORTER_1"/>
    <property type="match status" value="1"/>
</dbReference>
<evidence type="ECO:0000256" key="6">
    <source>
        <dbReference type="ARBA" id="ARBA00022763"/>
    </source>
</evidence>
<organism evidence="18 19">
    <name type="scientific">Lawsonibacter faecis</name>
    <dbReference type="NCBI Taxonomy" id="2763052"/>
    <lineage>
        <taxon>Bacteria</taxon>
        <taxon>Bacillati</taxon>
        <taxon>Bacillota</taxon>
        <taxon>Clostridia</taxon>
        <taxon>Eubacteriales</taxon>
        <taxon>Oscillospiraceae</taxon>
        <taxon>Lawsonibacter</taxon>
    </lineage>
</organism>
<dbReference type="PANTHER" id="PTHR43152">
    <property type="entry name" value="UVRABC SYSTEM PROTEIN A"/>
    <property type="match status" value="1"/>
</dbReference>
<dbReference type="InterPro" id="IPR027417">
    <property type="entry name" value="P-loop_NTPase"/>
</dbReference>
<protein>
    <recommendedName>
        <fullName evidence="15">UvrABC system protein A</fullName>
    </recommendedName>
    <alternativeName>
        <fullName evidence="16">Excinuclease ABC subunit A</fullName>
    </alternativeName>
</protein>
<comment type="subcellular location">
    <subcellularLocation>
        <location evidence="1">Cytoplasm</location>
    </subcellularLocation>
</comment>
<evidence type="ECO:0000256" key="3">
    <source>
        <dbReference type="ARBA" id="ARBA00022723"/>
    </source>
</evidence>
<evidence type="ECO:0000256" key="12">
    <source>
        <dbReference type="ARBA" id="ARBA00023125"/>
    </source>
</evidence>
<evidence type="ECO:0000256" key="4">
    <source>
        <dbReference type="ARBA" id="ARBA00022737"/>
    </source>
</evidence>
<evidence type="ECO:0000256" key="14">
    <source>
        <dbReference type="ARBA" id="ARBA00038000"/>
    </source>
</evidence>
<evidence type="ECO:0000256" key="1">
    <source>
        <dbReference type="ARBA" id="ARBA00004496"/>
    </source>
</evidence>
<dbReference type="Gene3D" id="3.40.50.300">
    <property type="entry name" value="P-loop containing nucleotide triphosphate hydrolases"/>
    <property type="match status" value="2"/>
</dbReference>
<dbReference type="GO" id="GO:0004518">
    <property type="term" value="F:nuclease activity"/>
    <property type="evidence" value="ECO:0007669"/>
    <property type="project" value="UniProtKB-KW"/>
</dbReference>
<evidence type="ECO:0000256" key="5">
    <source>
        <dbReference type="ARBA" id="ARBA00022741"/>
    </source>
</evidence>
<dbReference type="PANTHER" id="PTHR43152:SF2">
    <property type="entry name" value="DRUG RESISTANCE ABC TRANSPORTER"/>
    <property type="match status" value="1"/>
</dbReference>
<keyword evidence="3" id="KW-0479">Metal-binding</keyword>
<dbReference type="GO" id="GO:0005524">
    <property type="term" value="F:ATP binding"/>
    <property type="evidence" value="ECO:0007669"/>
    <property type="project" value="UniProtKB-KW"/>
</dbReference>
<dbReference type="GO" id="GO:0006281">
    <property type="term" value="P:DNA repair"/>
    <property type="evidence" value="ECO:0007669"/>
    <property type="project" value="UniProtKB-KW"/>
</dbReference>
<dbReference type="GO" id="GO:0008270">
    <property type="term" value="F:zinc ion binding"/>
    <property type="evidence" value="ECO:0007669"/>
    <property type="project" value="UniProtKB-KW"/>
</dbReference>
<evidence type="ECO:0000256" key="11">
    <source>
        <dbReference type="ARBA" id="ARBA00022881"/>
    </source>
</evidence>
<dbReference type="Pfam" id="PF17755">
    <property type="entry name" value="UvrA_DNA-bind"/>
    <property type="match status" value="1"/>
</dbReference>
<evidence type="ECO:0000256" key="2">
    <source>
        <dbReference type="ARBA" id="ARBA00022490"/>
    </source>
</evidence>
<keyword evidence="2" id="KW-0963">Cytoplasm</keyword>
<dbReference type="InterPro" id="IPR003593">
    <property type="entry name" value="AAA+_ATPase"/>
</dbReference>
<evidence type="ECO:0000313" key="18">
    <source>
        <dbReference type="EMBL" id="MBC5736858.1"/>
    </source>
</evidence>
<evidence type="ECO:0000256" key="10">
    <source>
        <dbReference type="ARBA" id="ARBA00022840"/>
    </source>
</evidence>
<evidence type="ECO:0000256" key="8">
    <source>
        <dbReference type="ARBA" id="ARBA00022771"/>
    </source>
</evidence>
<dbReference type="AlphaFoldDB" id="A0A8J6JAZ3"/>
<dbReference type="InterPro" id="IPR003439">
    <property type="entry name" value="ABC_transporter-like_ATP-bd"/>
</dbReference>
<keyword evidence="7" id="KW-0228">DNA excision</keyword>
<keyword evidence="11" id="KW-0267">Excision nuclease</keyword>
<evidence type="ECO:0000256" key="13">
    <source>
        <dbReference type="ARBA" id="ARBA00023204"/>
    </source>
</evidence>
<dbReference type="GO" id="GO:0005737">
    <property type="term" value="C:cytoplasm"/>
    <property type="evidence" value="ECO:0007669"/>
    <property type="project" value="UniProtKB-SubCell"/>
</dbReference>
<feature type="domain" description="ABC transporter" evidence="17">
    <location>
        <begin position="496"/>
        <end position="809"/>
    </location>
</feature>
<keyword evidence="12" id="KW-0238">DNA-binding</keyword>
<keyword evidence="5" id="KW-0547">Nucleotide-binding</keyword>
<dbReference type="InterPro" id="IPR017871">
    <property type="entry name" value="ABC_transporter-like_CS"/>
</dbReference>
<keyword evidence="13" id="KW-0234">DNA repair</keyword>
<keyword evidence="10" id="KW-0067">ATP-binding</keyword>
<evidence type="ECO:0000256" key="9">
    <source>
        <dbReference type="ARBA" id="ARBA00022833"/>
    </source>
</evidence>
<dbReference type="Proteomes" id="UP000607645">
    <property type="component" value="Unassembled WGS sequence"/>
</dbReference>
<dbReference type="InterPro" id="IPR041552">
    <property type="entry name" value="UvrA_DNA-bd"/>
</dbReference>
<reference evidence="18" key="1">
    <citation type="submission" date="2020-08" db="EMBL/GenBank/DDBJ databases">
        <title>Genome public.</title>
        <authorList>
            <person name="Liu C."/>
            <person name="Sun Q."/>
        </authorList>
    </citation>
    <scope>NUCLEOTIDE SEQUENCE</scope>
    <source>
        <strain evidence="18">NSJ-52</strain>
    </source>
</reference>
<dbReference type="Gene3D" id="1.20.1580.10">
    <property type="entry name" value="ABC transporter ATPase like domain"/>
    <property type="match status" value="2"/>
</dbReference>
<evidence type="ECO:0000259" key="17">
    <source>
        <dbReference type="PROSITE" id="PS50893"/>
    </source>
</evidence>
<comment type="caution">
    <text evidence="18">The sequence shown here is derived from an EMBL/GenBank/DDBJ whole genome shotgun (WGS) entry which is preliminary data.</text>
</comment>
<evidence type="ECO:0000313" key="19">
    <source>
        <dbReference type="Proteomes" id="UP000607645"/>
    </source>
</evidence>
<dbReference type="RefSeq" id="WP_186918912.1">
    <property type="nucleotide sequence ID" value="NZ_JACOPQ010000005.1"/>
</dbReference>
<dbReference type="SUPFAM" id="SSF52540">
    <property type="entry name" value="P-loop containing nucleoside triphosphate hydrolases"/>
    <property type="match status" value="2"/>
</dbReference>
<gene>
    <name evidence="18" type="ORF">H8S62_07505</name>
</gene>
<dbReference type="GO" id="GO:0016887">
    <property type="term" value="F:ATP hydrolysis activity"/>
    <property type="evidence" value="ECO:0007669"/>
    <property type="project" value="InterPro"/>
</dbReference>
<dbReference type="SMART" id="SM00382">
    <property type="entry name" value="AAA"/>
    <property type="match status" value="2"/>
</dbReference>
<dbReference type="EMBL" id="JACOPQ010000005">
    <property type="protein sequence ID" value="MBC5736858.1"/>
    <property type="molecule type" value="Genomic_DNA"/>
</dbReference>
<keyword evidence="4" id="KW-0677">Repeat</keyword>
<name>A0A8J6JAZ3_9FIRM</name>
<evidence type="ECO:0000256" key="16">
    <source>
        <dbReference type="ARBA" id="ARBA00042156"/>
    </source>
</evidence>
<feature type="domain" description="ABC transporter" evidence="17">
    <location>
        <begin position="240"/>
        <end position="487"/>
    </location>
</feature>
<keyword evidence="8" id="KW-0863">Zinc-finger</keyword>
<accession>A0A8J6JAZ3</accession>
<proteinExistence type="inferred from homology"/>
<dbReference type="PROSITE" id="PS50893">
    <property type="entry name" value="ABC_TRANSPORTER_2"/>
    <property type="match status" value="2"/>
</dbReference>
<keyword evidence="19" id="KW-1185">Reference proteome</keyword>